<dbReference type="InterPro" id="IPR004843">
    <property type="entry name" value="Calcineurin-like_PHP"/>
</dbReference>
<dbReference type="AlphaFoldDB" id="A0A9P4MS29"/>
<sequence>MAPSIDERGSSGIKTRILIVSDTHGAGPSPTPTLPNHKRTPFHTPLPKVDVLLHCGDMTMVGHLEEYQNTLDWLSEIDAELKLVIAGNHDISLDEEYWHRKGHKMQRLKEPNPDLPRLAKEMLNGEEARKIGVRYLEEGVHEFVLKSGAKLRVYASPYQPEFCDWAFPYFRHEDRFNPPEHVPPTASPIAENPIPDFPAIDVLMTHGPPFGRLDRTHRHESVGCEHLLRAARRCRPRLHAFGHIHEGWGVDRVVWRGEPGGPVDGEWQNHVEKAEAIPVDANKMFEEKGVYVDVSSDAGDRELVFGKETLMVNASVMTVRYQPLQGPWVVDLDLDRA</sequence>
<dbReference type="CDD" id="cd07379">
    <property type="entry name" value="MPP_239FB"/>
    <property type="match status" value="1"/>
</dbReference>
<accession>A0A9P4MS29</accession>
<gene>
    <name evidence="3" type="ORF">GQ43DRAFT_380605</name>
</gene>
<dbReference type="InterPro" id="IPR051693">
    <property type="entry name" value="UPF0046_metallophosphoest"/>
</dbReference>
<feature type="domain" description="Calcineurin-like phosphoesterase" evidence="2">
    <location>
        <begin position="16"/>
        <end position="246"/>
    </location>
</feature>
<dbReference type="Pfam" id="PF00149">
    <property type="entry name" value="Metallophos"/>
    <property type="match status" value="1"/>
</dbReference>
<dbReference type="Proteomes" id="UP000799536">
    <property type="component" value="Unassembled WGS sequence"/>
</dbReference>
<dbReference type="InterPro" id="IPR029052">
    <property type="entry name" value="Metallo-depent_PP-like"/>
</dbReference>
<keyword evidence="4" id="KW-1185">Reference proteome</keyword>
<dbReference type="PANTHER" id="PTHR12905:SF0">
    <property type="entry name" value="CALCINEURIN-LIKE PHOSPHOESTERASE DOMAIN-CONTAINING PROTEIN"/>
    <property type="match status" value="1"/>
</dbReference>
<dbReference type="EMBL" id="ML994217">
    <property type="protein sequence ID" value="KAF2197603.1"/>
    <property type="molecule type" value="Genomic_DNA"/>
</dbReference>
<evidence type="ECO:0000313" key="4">
    <source>
        <dbReference type="Proteomes" id="UP000799536"/>
    </source>
</evidence>
<dbReference type="GO" id="GO:0016787">
    <property type="term" value="F:hydrolase activity"/>
    <property type="evidence" value="ECO:0007669"/>
    <property type="project" value="InterPro"/>
</dbReference>
<proteinExistence type="predicted"/>
<dbReference type="SUPFAM" id="SSF56300">
    <property type="entry name" value="Metallo-dependent phosphatases"/>
    <property type="match status" value="1"/>
</dbReference>
<reference evidence="3" key="1">
    <citation type="journal article" date="2020" name="Stud. Mycol.">
        <title>101 Dothideomycetes genomes: a test case for predicting lifestyles and emergence of pathogens.</title>
        <authorList>
            <person name="Haridas S."/>
            <person name="Albert R."/>
            <person name="Binder M."/>
            <person name="Bloem J."/>
            <person name="Labutti K."/>
            <person name="Salamov A."/>
            <person name="Andreopoulos B."/>
            <person name="Baker S."/>
            <person name="Barry K."/>
            <person name="Bills G."/>
            <person name="Bluhm B."/>
            <person name="Cannon C."/>
            <person name="Castanera R."/>
            <person name="Culley D."/>
            <person name="Daum C."/>
            <person name="Ezra D."/>
            <person name="Gonzalez J."/>
            <person name="Henrissat B."/>
            <person name="Kuo A."/>
            <person name="Liang C."/>
            <person name="Lipzen A."/>
            <person name="Lutzoni F."/>
            <person name="Magnuson J."/>
            <person name="Mondo S."/>
            <person name="Nolan M."/>
            <person name="Ohm R."/>
            <person name="Pangilinan J."/>
            <person name="Park H.-J."/>
            <person name="Ramirez L."/>
            <person name="Alfaro M."/>
            <person name="Sun H."/>
            <person name="Tritt A."/>
            <person name="Yoshinaga Y."/>
            <person name="Zwiers L.-H."/>
            <person name="Turgeon B."/>
            <person name="Goodwin S."/>
            <person name="Spatafora J."/>
            <person name="Crous P."/>
            <person name="Grigoriev I."/>
        </authorList>
    </citation>
    <scope>NUCLEOTIDE SEQUENCE</scope>
    <source>
        <strain evidence="3">ATCC 74209</strain>
    </source>
</reference>
<evidence type="ECO:0000256" key="1">
    <source>
        <dbReference type="SAM" id="MobiDB-lite"/>
    </source>
</evidence>
<dbReference type="Gene3D" id="3.60.21.10">
    <property type="match status" value="1"/>
</dbReference>
<dbReference type="PANTHER" id="PTHR12905">
    <property type="entry name" value="METALLOPHOSPHOESTERASE"/>
    <property type="match status" value="1"/>
</dbReference>
<protein>
    <submittedName>
        <fullName evidence="3">Ser/Thr protein phosphatase family protein</fullName>
    </submittedName>
</protein>
<feature type="region of interest" description="Disordered" evidence="1">
    <location>
        <begin position="22"/>
        <end position="42"/>
    </location>
</feature>
<evidence type="ECO:0000259" key="2">
    <source>
        <dbReference type="Pfam" id="PF00149"/>
    </source>
</evidence>
<comment type="caution">
    <text evidence="3">The sequence shown here is derived from an EMBL/GenBank/DDBJ whole genome shotgun (WGS) entry which is preliminary data.</text>
</comment>
<organism evidence="3 4">
    <name type="scientific">Delitschia confertaspora ATCC 74209</name>
    <dbReference type="NCBI Taxonomy" id="1513339"/>
    <lineage>
        <taxon>Eukaryota</taxon>
        <taxon>Fungi</taxon>
        <taxon>Dikarya</taxon>
        <taxon>Ascomycota</taxon>
        <taxon>Pezizomycotina</taxon>
        <taxon>Dothideomycetes</taxon>
        <taxon>Pleosporomycetidae</taxon>
        <taxon>Pleosporales</taxon>
        <taxon>Delitschiaceae</taxon>
        <taxon>Delitschia</taxon>
    </lineage>
</organism>
<name>A0A9P4MS29_9PLEO</name>
<dbReference type="OrthoDB" id="630188at2759"/>
<evidence type="ECO:0000313" key="3">
    <source>
        <dbReference type="EMBL" id="KAF2197603.1"/>
    </source>
</evidence>